<organism evidence="1 2">
    <name type="scientific">Pantoea rwandensis</name>
    <dbReference type="NCBI Taxonomy" id="1076550"/>
    <lineage>
        <taxon>Bacteria</taxon>
        <taxon>Pseudomonadati</taxon>
        <taxon>Pseudomonadota</taxon>
        <taxon>Gammaproteobacteria</taxon>
        <taxon>Enterobacterales</taxon>
        <taxon>Erwiniaceae</taxon>
        <taxon>Pantoea</taxon>
    </lineage>
</organism>
<evidence type="ECO:0000313" key="1">
    <source>
        <dbReference type="EMBL" id="ORM71045.1"/>
    </source>
</evidence>
<gene>
    <name evidence="1" type="ORF">HA51_03890</name>
</gene>
<comment type="caution">
    <text evidence="1">The sequence shown here is derived from an EMBL/GenBank/DDBJ whole genome shotgun (WGS) entry which is preliminary data.</text>
</comment>
<protein>
    <submittedName>
        <fullName evidence="1">Uncharacterized protein</fullName>
    </submittedName>
</protein>
<dbReference type="EMBL" id="MLFR01000002">
    <property type="protein sequence ID" value="ORM71045.1"/>
    <property type="molecule type" value="Genomic_DNA"/>
</dbReference>
<evidence type="ECO:0000313" key="2">
    <source>
        <dbReference type="Proteomes" id="UP000193558"/>
    </source>
</evidence>
<proteinExistence type="predicted"/>
<accession>A0A1X1D2Z9</accession>
<dbReference type="AlphaFoldDB" id="A0A1X1D2Z9"/>
<dbReference type="Proteomes" id="UP000193558">
    <property type="component" value="Unassembled WGS sequence"/>
</dbReference>
<reference evidence="1 2" key="1">
    <citation type="journal article" date="2017" name="Antonie Van Leeuwenhoek">
        <title>Phylogenomic resolution of the bacterial genus Pantoea and its relationship with Erwinia and Tatumella.</title>
        <authorList>
            <person name="Palmer M."/>
            <person name="Steenkamp E.T."/>
            <person name="Coetzee M.P."/>
            <person name="Chan W.Y."/>
            <person name="van Zyl E."/>
            <person name="De Maayer P."/>
            <person name="Coutinho T.A."/>
            <person name="Blom J."/>
            <person name="Smits T.H."/>
            <person name="Duffy B."/>
            <person name="Venter S.N."/>
        </authorList>
    </citation>
    <scope>NUCLEOTIDE SEQUENCE [LARGE SCALE GENOMIC DNA]</scope>
    <source>
        <strain evidence="1 2">LMG 26275</strain>
    </source>
</reference>
<name>A0A1X1D2Z9_9GAMM</name>
<sequence>MNDGRKFLLRGDRSHGCQIRYNPATKQREDRTALSLIPLERAGLIEFESEPLNPNRYYSVKITKKGLEHLAENDATAQK</sequence>